<proteinExistence type="predicted"/>
<accession>A0A8H4P8P1</accession>
<dbReference type="PROSITE" id="PS50020">
    <property type="entry name" value="WW_DOMAIN_2"/>
    <property type="match status" value="1"/>
</dbReference>
<sequence length="915" mass="104721">MDQTTYPGDDIIPDAEMVYNQTRTIAAPASDIFPWIMQLGKGRGGWYLTWRWERMLPKSWAASRVLNPVFQQLKPGDRVPDYGTKDDYFDVVSIDPPRSLVYESLRFGTKFTWAILLHETDPSDGSGHVQTVVHLRFRGKIASTGLKRTVIVRLGGILDHITTAPMLSGLAERVEKEHSQWRYASIGIQDTYCTSAEADVAALPLYTHAPLSHPEKEIRLLELLPGNTNDKIRCKIHHREIIAPTTSPSKRKSLKAIQATLDSDWGVKETIEGRYLFFSQALGTLQWDHPDPEFDQSLYEVIALDEFQPRFEALSYTWGTEPPCGFIIVEGTTVTKFPVRENLLAALQQLRYTDKSRTLWIDAVCINQNDNDERRIQVGRMASIYRLCYRVVVWLGPEEYNSNIALQALNKIGLQVELFTDWSRTLSPDGTEKSWFLPETVIPYDEETWSAIGRLLERPWFRRLWVVQEFKLGNSRSVMQCGQEVIPTSIFRRAVVCLSQKLDRAKEISWETLLDTNQLVYSSDKLCFRVTMSQVKEKLCSDPRDKIYGVLSLAPKGLAADVPADYTKDPGQLFLDLFLAHAKNIKRLEMFHQCSQLSRNLDVPSWVPDWTAPSMVRQLIEDQFSAAFSQAEFSFTPPNMLHVTGVHCAFISETLSYMPDEATDAEKIRIARSWHPEDLETGTYITGESMRMAHAKTICMNTLEERFPGFQLQPDEAFWEDQDFDHPLFGDDLDDVPDSYEIPLEYRDIQNALNRCSNRRYFKTDEGYIGIAPADTQPDDAIVVLLGCSRPLVLRPTTDDQWILIGECFVLGLNDAIALLGPLPEPWRVREIFSDGERYVPHFYNPDEDIVTLEDPRLDLLDEWESIEHEVDADDPEIYNYIRHKVTGEITPFDPRLSADGLRARGVPLRQFDLT</sequence>
<dbReference type="InterPro" id="IPR001202">
    <property type="entry name" value="WW_dom"/>
</dbReference>
<evidence type="ECO:0000313" key="2">
    <source>
        <dbReference type="EMBL" id="KAF4461493.1"/>
    </source>
</evidence>
<dbReference type="OrthoDB" id="4151284at2759"/>
<keyword evidence="3" id="KW-1185">Reference proteome</keyword>
<protein>
    <submittedName>
        <fullName evidence="2">HET-domain-containing</fullName>
    </submittedName>
</protein>
<dbReference type="Pfam" id="PF26639">
    <property type="entry name" value="Het-6_barrel"/>
    <property type="match status" value="1"/>
</dbReference>
<dbReference type="PANTHER" id="PTHR24148:SF64">
    <property type="entry name" value="HETEROKARYON INCOMPATIBILITY DOMAIN-CONTAINING PROTEIN"/>
    <property type="match status" value="1"/>
</dbReference>
<dbReference type="PANTHER" id="PTHR24148">
    <property type="entry name" value="ANKYRIN REPEAT DOMAIN-CONTAINING PROTEIN 39 HOMOLOG-RELATED"/>
    <property type="match status" value="1"/>
</dbReference>
<feature type="domain" description="WW" evidence="1">
    <location>
        <begin position="259"/>
        <end position="292"/>
    </location>
</feature>
<dbReference type="InterPro" id="IPR010730">
    <property type="entry name" value="HET"/>
</dbReference>
<evidence type="ECO:0000313" key="3">
    <source>
        <dbReference type="Proteomes" id="UP000554235"/>
    </source>
</evidence>
<evidence type="ECO:0000259" key="1">
    <source>
        <dbReference type="PROSITE" id="PS50020"/>
    </source>
</evidence>
<dbReference type="Pfam" id="PF06985">
    <property type="entry name" value="HET"/>
    <property type="match status" value="1"/>
</dbReference>
<name>A0A8H4P8P1_9HYPO</name>
<dbReference type="InterPro" id="IPR052895">
    <property type="entry name" value="HetReg/Transcr_Mod"/>
</dbReference>
<gene>
    <name evidence="2" type="ORF">FALBO_11720</name>
</gene>
<comment type="caution">
    <text evidence="2">The sequence shown here is derived from an EMBL/GenBank/DDBJ whole genome shotgun (WGS) entry which is preliminary data.</text>
</comment>
<dbReference type="EMBL" id="JAADYS010001712">
    <property type="protein sequence ID" value="KAF4461493.1"/>
    <property type="molecule type" value="Genomic_DNA"/>
</dbReference>
<dbReference type="Proteomes" id="UP000554235">
    <property type="component" value="Unassembled WGS sequence"/>
</dbReference>
<dbReference type="AlphaFoldDB" id="A0A8H4P8P1"/>
<organism evidence="2 3">
    <name type="scientific">Fusarium albosuccineum</name>
    <dbReference type="NCBI Taxonomy" id="1237068"/>
    <lineage>
        <taxon>Eukaryota</taxon>
        <taxon>Fungi</taxon>
        <taxon>Dikarya</taxon>
        <taxon>Ascomycota</taxon>
        <taxon>Pezizomycotina</taxon>
        <taxon>Sordariomycetes</taxon>
        <taxon>Hypocreomycetidae</taxon>
        <taxon>Hypocreales</taxon>
        <taxon>Nectriaceae</taxon>
        <taxon>Fusarium</taxon>
        <taxon>Fusarium decemcellulare species complex</taxon>
    </lineage>
</organism>
<reference evidence="2 3" key="1">
    <citation type="submission" date="2020-01" db="EMBL/GenBank/DDBJ databases">
        <title>Identification and distribution of gene clusters putatively required for synthesis of sphingolipid metabolism inhibitors in phylogenetically diverse species of the filamentous fungus Fusarium.</title>
        <authorList>
            <person name="Kim H.-S."/>
            <person name="Busman M."/>
            <person name="Brown D.W."/>
            <person name="Divon H."/>
            <person name="Uhlig S."/>
            <person name="Proctor R.H."/>
        </authorList>
    </citation>
    <scope>NUCLEOTIDE SEQUENCE [LARGE SCALE GENOMIC DNA]</scope>
    <source>
        <strain evidence="2 3">NRRL 20459</strain>
    </source>
</reference>